<protein>
    <submittedName>
        <fullName evidence="3">Uncharacterized protein</fullName>
    </submittedName>
</protein>
<keyword evidence="2" id="KW-0812">Transmembrane</keyword>
<organism evidence="3 4">
    <name type="scientific">Adiantum capillus-veneris</name>
    <name type="common">Maidenhair fern</name>
    <dbReference type="NCBI Taxonomy" id="13818"/>
    <lineage>
        <taxon>Eukaryota</taxon>
        <taxon>Viridiplantae</taxon>
        <taxon>Streptophyta</taxon>
        <taxon>Embryophyta</taxon>
        <taxon>Tracheophyta</taxon>
        <taxon>Polypodiopsida</taxon>
        <taxon>Polypodiidae</taxon>
        <taxon>Polypodiales</taxon>
        <taxon>Pteridineae</taxon>
        <taxon>Pteridaceae</taxon>
        <taxon>Vittarioideae</taxon>
        <taxon>Adiantum</taxon>
    </lineage>
</organism>
<feature type="transmembrane region" description="Helical" evidence="2">
    <location>
        <begin position="45"/>
        <end position="68"/>
    </location>
</feature>
<dbReference type="EMBL" id="JABFUD020000002">
    <property type="protein sequence ID" value="KAI5083445.1"/>
    <property type="molecule type" value="Genomic_DNA"/>
</dbReference>
<feature type="compositionally biased region" description="Polar residues" evidence="1">
    <location>
        <begin position="84"/>
        <end position="96"/>
    </location>
</feature>
<comment type="caution">
    <text evidence="3">The sequence shown here is derived from an EMBL/GenBank/DDBJ whole genome shotgun (WGS) entry which is preliminary data.</text>
</comment>
<keyword evidence="2" id="KW-1133">Transmembrane helix</keyword>
<feature type="region of interest" description="Disordered" evidence="1">
    <location>
        <begin position="1"/>
        <end position="23"/>
    </location>
</feature>
<feature type="region of interest" description="Disordered" evidence="1">
    <location>
        <begin position="77"/>
        <end position="97"/>
    </location>
</feature>
<evidence type="ECO:0000256" key="1">
    <source>
        <dbReference type="SAM" id="MobiDB-lite"/>
    </source>
</evidence>
<keyword evidence="2" id="KW-0472">Membrane</keyword>
<reference evidence="3" key="1">
    <citation type="submission" date="2021-01" db="EMBL/GenBank/DDBJ databases">
        <title>Adiantum capillus-veneris genome.</title>
        <authorList>
            <person name="Fang Y."/>
            <person name="Liao Q."/>
        </authorList>
    </citation>
    <scope>NUCLEOTIDE SEQUENCE</scope>
    <source>
        <strain evidence="3">H3</strain>
        <tissue evidence="3">Leaf</tissue>
    </source>
</reference>
<evidence type="ECO:0000256" key="2">
    <source>
        <dbReference type="SAM" id="Phobius"/>
    </source>
</evidence>
<keyword evidence="4" id="KW-1185">Reference proteome</keyword>
<dbReference type="AlphaFoldDB" id="A0A9D4VBH8"/>
<evidence type="ECO:0000313" key="4">
    <source>
        <dbReference type="Proteomes" id="UP000886520"/>
    </source>
</evidence>
<sequence>MEVSAPAPALQQGRHTSTAHQAPATSAIACSSTTTCSGHMNPNSLLGFVLAGAALLTIALVCFALLFLMKKLTSSMPGAHSRNSHNNGQQPVSSSGDAIDAEAATKELGSALQDARLVVFPGEQKPRALAVPAELLAIVVISAAQISEASAIKALESGG</sequence>
<proteinExistence type="predicted"/>
<dbReference type="Proteomes" id="UP000886520">
    <property type="component" value="Chromosome 3"/>
</dbReference>
<gene>
    <name evidence="3" type="ORF">GOP47_0003188</name>
</gene>
<accession>A0A9D4VBH8</accession>
<name>A0A9D4VBH8_ADICA</name>
<evidence type="ECO:0000313" key="3">
    <source>
        <dbReference type="EMBL" id="KAI5083445.1"/>
    </source>
</evidence>